<dbReference type="PRINTS" id="PR00081">
    <property type="entry name" value="GDHRDH"/>
</dbReference>
<evidence type="ECO:0000256" key="1">
    <source>
        <dbReference type="ARBA" id="ARBA00006484"/>
    </source>
</evidence>
<dbReference type="PANTHER" id="PTHR43490:SF88">
    <property type="entry name" value="SHORT-CHAIN DEHYDROGENASE_REDUCTASE"/>
    <property type="match status" value="1"/>
</dbReference>
<dbReference type="AlphaFoldDB" id="A0A811N560"/>
<evidence type="ECO:0000256" key="5">
    <source>
        <dbReference type="SAM" id="MobiDB-lite"/>
    </source>
</evidence>
<dbReference type="PANTHER" id="PTHR43490">
    <property type="entry name" value="(+)-NEOMENTHOL DEHYDROGENASE"/>
    <property type="match status" value="1"/>
</dbReference>
<dbReference type="InterPro" id="IPR036291">
    <property type="entry name" value="NAD(P)-bd_dom_sf"/>
</dbReference>
<keyword evidence="2" id="KW-0521">NADP</keyword>
<dbReference type="CDD" id="cd05324">
    <property type="entry name" value="carb_red_PTCR-like_SDR_c"/>
    <property type="match status" value="1"/>
</dbReference>
<keyword evidence="7" id="KW-1185">Reference proteome</keyword>
<evidence type="ECO:0000313" key="6">
    <source>
        <dbReference type="EMBL" id="CAD6215124.1"/>
    </source>
</evidence>
<sequence>MAHIVHTMISGSHMSVPIITKLKEGTPEGGREALAFLEAAQGRELAAFLQGILLRSHIEACSQHRPSGKAHEPRGAGSLGLPRARPRRQQRSSHTPAQGKEELRSGAGTGLWRERARLAVQRRVHGGVHGCERLRESGYGVPVVARIAVVTGGNKGIGLEVCRQLAGSGIAVVLTARDETRGAAAVEKLRGLGLSSVVFHQLDITDAPSIARLVDFFKTRFGKLDILVNNAGFVGLEYIQDHIDGTSTTSEKFGGMDMNQRLELLMKWCLRETCDAGRKCMRINYHGTKQVIRAFLPLLLASDDGRIVNVSSVLGQLRFFGSEALKQELNDVESLTEERLDEMMAMFVEDLEGGAVEARGWPVAFSPAYMVSKAALNAYSRILARKHPALRVNCVHPGFVKTDMTVNFGMLTPEEGGSRVVAVALLPAGGPTGAYFEDRQQAPFV</sequence>
<dbReference type="InterPro" id="IPR002347">
    <property type="entry name" value="SDR_fam"/>
</dbReference>
<dbReference type="PRINTS" id="PR00080">
    <property type="entry name" value="SDRFAMILY"/>
</dbReference>
<gene>
    <name evidence="6" type="ORF">NCGR_LOCUS10400</name>
</gene>
<dbReference type="EMBL" id="CAJGYO010000002">
    <property type="protein sequence ID" value="CAD6215124.1"/>
    <property type="molecule type" value="Genomic_DNA"/>
</dbReference>
<dbReference type="Gene3D" id="3.40.50.720">
    <property type="entry name" value="NAD(P)-binding Rossmann-like Domain"/>
    <property type="match status" value="1"/>
</dbReference>
<accession>A0A811N560</accession>
<comment type="caution">
    <text evidence="6">The sequence shown here is derived from an EMBL/GenBank/DDBJ whole genome shotgun (WGS) entry which is preliminary data.</text>
</comment>
<dbReference type="Pfam" id="PF13561">
    <property type="entry name" value="adh_short_C2"/>
    <property type="match status" value="1"/>
</dbReference>
<dbReference type="FunFam" id="3.40.50.720:FF:000396">
    <property type="entry name" value="(+)-neomenthol dehydrogenase"/>
    <property type="match status" value="1"/>
</dbReference>
<dbReference type="GO" id="GO:0016616">
    <property type="term" value="F:oxidoreductase activity, acting on the CH-OH group of donors, NAD or NADP as acceptor"/>
    <property type="evidence" value="ECO:0007669"/>
    <property type="project" value="InterPro"/>
</dbReference>
<reference evidence="6" key="1">
    <citation type="submission" date="2020-10" db="EMBL/GenBank/DDBJ databases">
        <authorList>
            <person name="Han B."/>
            <person name="Lu T."/>
            <person name="Zhao Q."/>
            <person name="Huang X."/>
            <person name="Zhao Y."/>
        </authorList>
    </citation>
    <scope>NUCLEOTIDE SEQUENCE</scope>
</reference>
<protein>
    <submittedName>
        <fullName evidence="6">Uncharacterized protein</fullName>
    </submittedName>
</protein>
<dbReference type="Pfam" id="PF00106">
    <property type="entry name" value="adh_short"/>
    <property type="match status" value="2"/>
</dbReference>
<evidence type="ECO:0000313" key="7">
    <source>
        <dbReference type="Proteomes" id="UP000604825"/>
    </source>
</evidence>
<keyword evidence="3" id="KW-0560">Oxidoreductase</keyword>
<dbReference type="InterPro" id="IPR045313">
    <property type="entry name" value="CBR1-like"/>
</dbReference>
<proteinExistence type="inferred from homology"/>
<name>A0A811N560_9POAL</name>
<organism evidence="6 7">
    <name type="scientific">Miscanthus lutarioriparius</name>
    <dbReference type="NCBI Taxonomy" id="422564"/>
    <lineage>
        <taxon>Eukaryota</taxon>
        <taxon>Viridiplantae</taxon>
        <taxon>Streptophyta</taxon>
        <taxon>Embryophyta</taxon>
        <taxon>Tracheophyta</taxon>
        <taxon>Spermatophyta</taxon>
        <taxon>Magnoliopsida</taxon>
        <taxon>Liliopsida</taxon>
        <taxon>Poales</taxon>
        <taxon>Poaceae</taxon>
        <taxon>PACMAD clade</taxon>
        <taxon>Panicoideae</taxon>
        <taxon>Andropogonodae</taxon>
        <taxon>Andropogoneae</taxon>
        <taxon>Saccharinae</taxon>
        <taxon>Miscanthus</taxon>
    </lineage>
</organism>
<feature type="region of interest" description="Disordered" evidence="5">
    <location>
        <begin position="63"/>
        <end position="106"/>
    </location>
</feature>
<comment type="similarity">
    <text evidence="1 4">Belongs to the short-chain dehydrogenases/reductases (SDR) family.</text>
</comment>
<evidence type="ECO:0000256" key="3">
    <source>
        <dbReference type="ARBA" id="ARBA00023002"/>
    </source>
</evidence>
<dbReference type="GO" id="GO:0016020">
    <property type="term" value="C:membrane"/>
    <property type="evidence" value="ECO:0007669"/>
    <property type="project" value="TreeGrafter"/>
</dbReference>
<dbReference type="OrthoDB" id="1933717at2759"/>
<evidence type="ECO:0000256" key="4">
    <source>
        <dbReference type="RuleBase" id="RU000363"/>
    </source>
</evidence>
<evidence type="ECO:0000256" key="2">
    <source>
        <dbReference type="ARBA" id="ARBA00022857"/>
    </source>
</evidence>
<dbReference type="SUPFAM" id="SSF51735">
    <property type="entry name" value="NAD(P)-binding Rossmann-fold domains"/>
    <property type="match status" value="1"/>
</dbReference>
<dbReference type="Proteomes" id="UP000604825">
    <property type="component" value="Unassembled WGS sequence"/>
</dbReference>